<dbReference type="AlphaFoldDB" id="A0A7K0J5T6"/>
<evidence type="ECO:0000313" key="2">
    <source>
        <dbReference type="Proteomes" id="UP000466104"/>
    </source>
</evidence>
<name>A0A7K0J5T6_9ACTN</name>
<comment type="caution">
    <text evidence="1">The sequence shown here is derived from an EMBL/GenBank/DDBJ whole genome shotgun (WGS) entry which is preliminary data.</text>
</comment>
<accession>A0A7K0J5T6</accession>
<protein>
    <submittedName>
        <fullName evidence="1">Uncharacterized protein</fullName>
    </submittedName>
</protein>
<dbReference type="EMBL" id="VUMG01000002">
    <property type="protein sequence ID" value="MSS45311.1"/>
    <property type="molecule type" value="Genomic_DNA"/>
</dbReference>
<evidence type="ECO:0000313" key="1">
    <source>
        <dbReference type="EMBL" id="MSS45311.1"/>
    </source>
</evidence>
<organism evidence="1 2">
    <name type="scientific">Cutibacterium porci</name>
    <dbReference type="NCBI Taxonomy" id="2605781"/>
    <lineage>
        <taxon>Bacteria</taxon>
        <taxon>Bacillati</taxon>
        <taxon>Actinomycetota</taxon>
        <taxon>Actinomycetes</taxon>
        <taxon>Propionibacteriales</taxon>
        <taxon>Propionibacteriaceae</taxon>
        <taxon>Cutibacterium</taxon>
    </lineage>
</organism>
<keyword evidence="2" id="KW-1185">Reference proteome</keyword>
<reference evidence="1 2" key="1">
    <citation type="submission" date="2019-08" db="EMBL/GenBank/DDBJ databases">
        <title>In-depth cultivation of the pig gut microbiome towards novel bacterial diversity and tailored functional studies.</title>
        <authorList>
            <person name="Wylensek D."/>
            <person name="Hitch T.C.A."/>
            <person name="Clavel T."/>
        </authorList>
    </citation>
    <scope>NUCLEOTIDE SEQUENCE [LARGE SCALE GENOMIC DNA]</scope>
    <source>
        <strain evidence="1 2">WCA-380-WT-3A</strain>
    </source>
</reference>
<proteinExistence type="predicted"/>
<sequence>MTTPTPEELDAVTVDLIFALRSSLTDVSLLDFWAGRVTTAITTAAAGSEDAGQAITTAFRKLQIESPSIYCADGLKRIGRAIDVDYQAWASHVSRHIVYIVALAMTERDKHKIIKKSTEKTTATTEEIPF</sequence>
<dbReference type="Proteomes" id="UP000466104">
    <property type="component" value="Unassembled WGS sequence"/>
</dbReference>
<gene>
    <name evidence="1" type="ORF">FYJ43_04465</name>
</gene>
<dbReference type="RefSeq" id="WP_154562442.1">
    <property type="nucleotide sequence ID" value="NZ_VUMG01000002.1"/>
</dbReference>